<comment type="caution">
    <text evidence="2">The sequence shown here is derived from an EMBL/GenBank/DDBJ whole genome shotgun (WGS) entry which is preliminary data.</text>
</comment>
<keyword evidence="1" id="KW-1133">Transmembrane helix</keyword>
<dbReference type="EMBL" id="JAGQLH010000076">
    <property type="protein sequence ID" value="MCA9386078.1"/>
    <property type="molecule type" value="Genomic_DNA"/>
</dbReference>
<reference evidence="2" key="1">
    <citation type="submission" date="2020-04" db="EMBL/GenBank/DDBJ databases">
        <authorList>
            <person name="Zhang T."/>
        </authorList>
    </citation>
    <scope>NUCLEOTIDE SEQUENCE</scope>
    <source>
        <strain evidence="2">HKST-UBA11</strain>
    </source>
</reference>
<feature type="transmembrane region" description="Helical" evidence="1">
    <location>
        <begin position="210"/>
        <end position="231"/>
    </location>
</feature>
<feature type="transmembrane region" description="Helical" evidence="1">
    <location>
        <begin position="34"/>
        <end position="52"/>
    </location>
</feature>
<protein>
    <submittedName>
        <fullName evidence="2">DUF1295 domain-containing protein</fullName>
    </submittedName>
</protein>
<gene>
    <name evidence="2" type="ORF">KC717_05510</name>
</gene>
<feature type="transmembrane region" description="Helical" evidence="1">
    <location>
        <begin position="58"/>
        <end position="81"/>
    </location>
</feature>
<dbReference type="AlphaFoldDB" id="A0A955L8N5"/>
<dbReference type="Proteomes" id="UP000754563">
    <property type="component" value="Unassembled WGS sequence"/>
</dbReference>
<feature type="transmembrane region" description="Helical" evidence="1">
    <location>
        <begin position="102"/>
        <end position="130"/>
    </location>
</feature>
<dbReference type="PANTHER" id="PTHR32251">
    <property type="entry name" value="3-OXO-5-ALPHA-STEROID 4-DEHYDROGENASE"/>
    <property type="match status" value="1"/>
</dbReference>
<accession>A0A955L8N5</accession>
<keyword evidence="1" id="KW-0812">Transmembrane</keyword>
<evidence type="ECO:0000256" key="1">
    <source>
        <dbReference type="SAM" id="Phobius"/>
    </source>
</evidence>
<dbReference type="InterPro" id="IPR010721">
    <property type="entry name" value="UstE-like"/>
</dbReference>
<dbReference type="PROSITE" id="PS50244">
    <property type="entry name" value="S5A_REDUCTASE"/>
    <property type="match status" value="1"/>
</dbReference>
<feature type="transmembrane region" description="Helical" evidence="1">
    <location>
        <begin position="6"/>
        <end position="27"/>
    </location>
</feature>
<dbReference type="Gene3D" id="1.20.120.1630">
    <property type="match status" value="1"/>
</dbReference>
<reference evidence="2" key="2">
    <citation type="journal article" date="2021" name="Microbiome">
        <title>Successional dynamics and alternative stable states in a saline activated sludge microbial community over 9 years.</title>
        <authorList>
            <person name="Wang Y."/>
            <person name="Ye J."/>
            <person name="Ju F."/>
            <person name="Liu L."/>
            <person name="Boyd J.A."/>
            <person name="Deng Y."/>
            <person name="Parks D.H."/>
            <person name="Jiang X."/>
            <person name="Yin X."/>
            <person name="Woodcroft B.J."/>
            <person name="Tyson G.W."/>
            <person name="Hugenholtz P."/>
            <person name="Polz M.F."/>
            <person name="Zhang T."/>
        </authorList>
    </citation>
    <scope>NUCLEOTIDE SEQUENCE</scope>
    <source>
        <strain evidence="2">HKST-UBA11</strain>
    </source>
</reference>
<evidence type="ECO:0000313" key="2">
    <source>
        <dbReference type="EMBL" id="MCA9386078.1"/>
    </source>
</evidence>
<dbReference type="GO" id="GO:0016020">
    <property type="term" value="C:membrane"/>
    <property type="evidence" value="ECO:0007669"/>
    <property type="project" value="TreeGrafter"/>
</dbReference>
<proteinExistence type="predicted"/>
<feature type="transmembrane region" description="Helical" evidence="1">
    <location>
        <begin position="136"/>
        <end position="157"/>
    </location>
</feature>
<organism evidence="2 3">
    <name type="scientific">Candidatus Dojkabacteria bacterium</name>
    <dbReference type="NCBI Taxonomy" id="2099670"/>
    <lineage>
        <taxon>Bacteria</taxon>
        <taxon>Candidatus Dojkabacteria</taxon>
    </lineage>
</organism>
<sequence length="255" mass="29066">MITDLYSAVLTNIAIFFGVVFALSIILKRNDIVDVAWGLGFVVIGSTLIYTQEGSLRYILLFGLILTWGMRLAMHILFRLINKKGKEDFRYAQWREEWGSFVYVRSFFQIYVLQALLMLVISSPLVIVIQDNSSEITLIHAIGGFVALIGLTFEALGDYQLSRFKSKKENKGKLMTTGLWSLTRHPNYFGEVTFWWGVFIFTLPSEFGGYAIVSALTITFLILGVSGIPMLEKKYEGNKDFEEYKKETNAFWPGL</sequence>
<evidence type="ECO:0000313" key="3">
    <source>
        <dbReference type="Proteomes" id="UP000754563"/>
    </source>
</evidence>
<keyword evidence="1" id="KW-0472">Membrane</keyword>
<dbReference type="PANTHER" id="PTHR32251:SF17">
    <property type="entry name" value="STEROID 5-ALPHA REDUCTASE C-TERMINAL DOMAIN-CONTAINING PROTEIN"/>
    <property type="match status" value="1"/>
</dbReference>
<name>A0A955L8N5_9BACT</name>
<dbReference type="Pfam" id="PF06966">
    <property type="entry name" value="DUF1295"/>
    <property type="match status" value="1"/>
</dbReference>